<dbReference type="InterPro" id="IPR038162">
    <property type="entry name" value="SoxY_sf"/>
</dbReference>
<name>A0A1J5RID4_9ZZZZ</name>
<accession>A0A1J5RID4</accession>
<dbReference type="NCBIfam" id="TIGR04488">
    <property type="entry name" value="SoxY_true_GGCGG"/>
    <property type="match status" value="1"/>
</dbReference>
<evidence type="ECO:0000259" key="1">
    <source>
        <dbReference type="Pfam" id="PF13501"/>
    </source>
</evidence>
<feature type="domain" description="Ig-like SoxY" evidence="1">
    <location>
        <begin position="52"/>
        <end position="153"/>
    </location>
</feature>
<sequence>MNQSRRQVMQLGAATVGLVAAGGLLPVTAQAADAPGWDPKLFGAKSLEEIAQILGVSATESSDVSIVGPDIAENGAVVPVGVKSTAAGATAIGIVVKNNPTALVALFHLKDGAVPNLATRIKMAKTSDVYAVALAGGKLLYAKKEIKVTLGGCGG</sequence>
<dbReference type="InterPro" id="IPR016568">
    <property type="entry name" value="Sulphur_oxidation_SoxY"/>
</dbReference>
<dbReference type="EMBL" id="MLJW01000399">
    <property type="protein sequence ID" value="OIQ87885.1"/>
    <property type="molecule type" value="Genomic_DNA"/>
</dbReference>
<comment type="caution">
    <text evidence="2">The sequence shown here is derived from an EMBL/GenBank/DDBJ whole genome shotgun (WGS) entry which is preliminary data.</text>
</comment>
<dbReference type="InterPro" id="IPR032711">
    <property type="entry name" value="SoxY"/>
</dbReference>
<reference evidence="2" key="1">
    <citation type="submission" date="2016-10" db="EMBL/GenBank/DDBJ databases">
        <title>Sequence of Gallionella enrichment culture.</title>
        <authorList>
            <person name="Poehlein A."/>
            <person name="Muehling M."/>
            <person name="Daniel R."/>
        </authorList>
    </citation>
    <scope>NUCLEOTIDE SEQUENCE</scope>
</reference>
<dbReference type="Gene3D" id="2.60.40.2470">
    <property type="entry name" value="SoxY domain"/>
    <property type="match status" value="1"/>
</dbReference>
<dbReference type="InterPro" id="IPR006311">
    <property type="entry name" value="TAT_signal"/>
</dbReference>
<organism evidence="2">
    <name type="scientific">mine drainage metagenome</name>
    <dbReference type="NCBI Taxonomy" id="410659"/>
    <lineage>
        <taxon>unclassified sequences</taxon>
        <taxon>metagenomes</taxon>
        <taxon>ecological metagenomes</taxon>
    </lineage>
</organism>
<gene>
    <name evidence="2" type="ORF">GALL_302490</name>
</gene>
<dbReference type="Pfam" id="PF13501">
    <property type="entry name" value="SoxY"/>
    <property type="match status" value="1"/>
</dbReference>
<evidence type="ECO:0000313" key="2">
    <source>
        <dbReference type="EMBL" id="OIQ87885.1"/>
    </source>
</evidence>
<dbReference type="AlphaFoldDB" id="A0A1J5RID4"/>
<dbReference type="PROSITE" id="PS51318">
    <property type="entry name" value="TAT"/>
    <property type="match status" value="1"/>
</dbReference>
<protein>
    <submittedName>
        <fullName evidence="2">Sulfur oxidation protein SoxY</fullName>
    </submittedName>
</protein>
<dbReference type="PIRSF" id="PIRSF010312">
    <property type="entry name" value="Sulphur_oxidation_SoxY"/>
    <property type="match status" value="1"/>
</dbReference>
<proteinExistence type="predicted"/>